<proteinExistence type="predicted"/>
<reference evidence="3" key="1">
    <citation type="submission" date="2025-08" db="UniProtKB">
        <authorList>
            <consortium name="RefSeq"/>
        </authorList>
    </citation>
    <scope>IDENTIFICATION</scope>
</reference>
<dbReference type="AlphaFoldDB" id="A0A8B7XTQ0"/>
<feature type="region of interest" description="Disordered" evidence="1">
    <location>
        <begin position="66"/>
        <end position="143"/>
    </location>
</feature>
<sequence length="202" mass="22717">MEAEMDLDVALHELGMLSAVTDSRRDYLNEQAQRRRTSSCYSVLQMNPTYVTCLGPVCYSVKPKSTEVDVGEAPRSLRASGSVPDLLTDDRRVSRHQRSKPRYSRPYHIPKHASNSRVRRTTGPTEDKREADKTNSEEASVFLSSNSEVMPTVHLLTRSKSVDDLSKTGLPDQVVMSSAVRTQHQELEMVSRHLRDLQVSSS</sequence>
<evidence type="ECO:0000313" key="3">
    <source>
        <dbReference type="RefSeq" id="XP_022083301.1"/>
    </source>
</evidence>
<name>A0A8B7XTQ0_ACAPL</name>
<keyword evidence="2" id="KW-1185">Reference proteome</keyword>
<feature type="compositionally biased region" description="Basic and acidic residues" evidence="1">
    <location>
        <begin position="125"/>
        <end position="136"/>
    </location>
</feature>
<dbReference type="Proteomes" id="UP000694845">
    <property type="component" value="Unplaced"/>
</dbReference>
<dbReference type="RefSeq" id="XP_022083301.1">
    <property type="nucleotide sequence ID" value="XM_022227609.1"/>
</dbReference>
<protein>
    <submittedName>
        <fullName evidence="3">Uncharacterized protein LOC110975270</fullName>
    </submittedName>
</protein>
<gene>
    <name evidence="3" type="primary">LOC110975270</name>
</gene>
<organism evidence="2 3">
    <name type="scientific">Acanthaster planci</name>
    <name type="common">Crown-of-thorns starfish</name>
    <dbReference type="NCBI Taxonomy" id="133434"/>
    <lineage>
        <taxon>Eukaryota</taxon>
        <taxon>Metazoa</taxon>
        <taxon>Echinodermata</taxon>
        <taxon>Eleutherozoa</taxon>
        <taxon>Asterozoa</taxon>
        <taxon>Asteroidea</taxon>
        <taxon>Valvatacea</taxon>
        <taxon>Valvatida</taxon>
        <taxon>Acanthasteridae</taxon>
        <taxon>Acanthaster</taxon>
    </lineage>
</organism>
<accession>A0A8B7XTQ0</accession>
<evidence type="ECO:0000313" key="2">
    <source>
        <dbReference type="Proteomes" id="UP000694845"/>
    </source>
</evidence>
<feature type="compositionally biased region" description="Basic residues" evidence="1">
    <location>
        <begin position="93"/>
        <end position="111"/>
    </location>
</feature>
<evidence type="ECO:0000256" key="1">
    <source>
        <dbReference type="SAM" id="MobiDB-lite"/>
    </source>
</evidence>
<dbReference type="GeneID" id="110975270"/>
<dbReference type="OrthoDB" id="10050556at2759"/>
<dbReference type="KEGG" id="aplc:110975270"/>
<dbReference type="OMA" id="QRSKPRY"/>